<dbReference type="Proteomes" id="UP000050497">
    <property type="component" value="Unassembled WGS sequence"/>
</dbReference>
<evidence type="ECO:0000313" key="5">
    <source>
        <dbReference type="Proteomes" id="UP000182800"/>
    </source>
</evidence>
<dbReference type="AlphaFoldDB" id="A0A0P7Y199"/>
<keyword evidence="1" id="KW-0472">Membrane</keyword>
<dbReference type="STRING" id="1653334.GA0071312_1597"/>
<dbReference type="Proteomes" id="UP000182800">
    <property type="component" value="Unassembled WGS sequence"/>
</dbReference>
<protein>
    <recommendedName>
        <fullName evidence="6">DUF4383 domain-containing protein</fullName>
    </recommendedName>
</protein>
<keyword evidence="5" id="KW-1185">Reference proteome</keyword>
<keyword evidence="1" id="KW-1133">Transmembrane helix</keyword>
<dbReference type="OrthoDB" id="8369778at2"/>
<organism evidence="2 4">
    <name type="scientific">Saliniramus fredricksonii</name>
    <dbReference type="NCBI Taxonomy" id="1653334"/>
    <lineage>
        <taxon>Bacteria</taxon>
        <taxon>Pseudomonadati</taxon>
        <taxon>Pseudomonadota</taxon>
        <taxon>Alphaproteobacteria</taxon>
        <taxon>Hyphomicrobiales</taxon>
        <taxon>Salinarimonadaceae</taxon>
        <taxon>Saliniramus</taxon>
    </lineage>
</organism>
<evidence type="ECO:0008006" key="6">
    <source>
        <dbReference type="Google" id="ProtNLM"/>
    </source>
</evidence>
<evidence type="ECO:0000256" key="1">
    <source>
        <dbReference type="SAM" id="Phobius"/>
    </source>
</evidence>
<feature type="transmembrane region" description="Helical" evidence="1">
    <location>
        <begin position="7"/>
        <end position="26"/>
    </location>
</feature>
<evidence type="ECO:0000313" key="3">
    <source>
        <dbReference type="EMBL" id="SCC80617.1"/>
    </source>
</evidence>
<proteinExistence type="predicted"/>
<name>A0A0P7Y199_9HYPH</name>
<dbReference type="EMBL" id="LJSX01000019">
    <property type="protein sequence ID" value="KPQ10095.1"/>
    <property type="molecule type" value="Genomic_DNA"/>
</dbReference>
<accession>A0A0P7Y199</accession>
<feature type="transmembrane region" description="Helical" evidence="1">
    <location>
        <begin position="46"/>
        <end position="63"/>
    </location>
</feature>
<reference evidence="2 4" key="1">
    <citation type="submission" date="2015-09" db="EMBL/GenBank/DDBJ databases">
        <title>Identification and resolution of microdiversity through metagenomic sequencing of parallel consortia.</title>
        <authorList>
            <person name="Nelson W.C."/>
            <person name="Romine M.F."/>
            <person name="Lindemann S.R."/>
        </authorList>
    </citation>
    <scope>NUCLEOTIDE SEQUENCE [LARGE SCALE GENOMIC DNA]</scope>
    <source>
        <strain evidence="2">HL-109</strain>
    </source>
</reference>
<evidence type="ECO:0000313" key="4">
    <source>
        <dbReference type="Proteomes" id="UP000050497"/>
    </source>
</evidence>
<sequence>MSFEKKTCLAYGVILLAVSAINYIPGLTDPDGLAFGIFNLDIFDDMLHLASAIWAFAAAMISLRSARIFLILFGAAYLGDGVFGIFTGWGYLDLGIFTNESLGFSLSVLRIAANLPHIALGAVALAAGLISLRRA</sequence>
<comment type="caution">
    <text evidence="2">The sequence shown here is derived from an EMBL/GenBank/DDBJ whole genome shotgun (WGS) entry which is preliminary data.</text>
</comment>
<evidence type="ECO:0000313" key="2">
    <source>
        <dbReference type="EMBL" id="KPQ10095.1"/>
    </source>
</evidence>
<feature type="transmembrane region" description="Helical" evidence="1">
    <location>
        <begin position="70"/>
        <end position="91"/>
    </location>
</feature>
<dbReference type="RefSeq" id="WP_074444533.1">
    <property type="nucleotide sequence ID" value="NZ_FMBM01000002.1"/>
</dbReference>
<reference evidence="3 5" key="2">
    <citation type="submission" date="2016-08" db="EMBL/GenBank/DDBJ databases">
        <authorList>
            <person name="Varghese N."/>
            <person name="Submissions Spin"/>
        </authorList>
    </citation>
    <scope>NUCLEOTIDE SEQUENCE [LARGE SCALE GENOMIC DNA]</scope>
    <source>
        <strain evidence="3 5">HL-109</strain>
    </source>
</reference>
<feature type="transmembrane region" description="Helical" evidence="1">
    <location>
        <begin position="111"/>
        <end position="132"/>
    </location>
</feature>
<gene>
    <name evidence="3" type="ORF">GA0071312_1597</name>
    <name evidence="2" type="ORF">HLUCCO17_12520</name>
</gene>
<dbReference type="EMBL" id="FMBM01000002">
    <property type="protein sequence ID" value="SCC80617.1"/>
    <property type="molecule type" value="Genomic_DNA"/>
</dbReference>
<keyword evidence="1" id="KW-0812">Transmembrane</keyword>